<reference evidence="1" key="1">
    <citation type="submission" date="2021-03" db="EMBL/GenBank/DDBJ databases">
        <title>Evolutionary priming and transition to the ectomycorrhizal habit in an iconic lineage of mushroom-forming fungi: is preadaptation a requirement?</title>
        <authorList>
            <consortium name="DOE Joint Genome Institute"/>
            <person name="Looney B.P."/>
            <person name="Miyauchi S."/>
            <person name="Morin E."/>
            <person name="Drula E."/>
            <person name="Courty P.E."/>
            <person name="Chicoki N."/>
            <person name="Fauchery L."/>
            <person name="Kohler A."/>
            <person name="Kuo A."/>
            <person name="LaButti K."/>
            <person name="Pangilinan J."/>
            <person name="Lipzen A."/>
            <person name="Riley R."/>
            <person name="Andreopoulos W."/>
            <person name="He G."/>
            <person name="Johnson J."/>
            <person name="Barry K.W."/>
            <person name="Grigoriev I.V."/>
            <person name="Nagy L."/>
            <person name="Hibbett D."/>
            <person name="Henrissat B."/>
            <person name="Matheny P.B."/>
            <person name="Labbe J."/>
            <person name="Martin A.F."/>
        </authorList>
    </citation>
    <scope>NUCLEOTIDE SEQUENCE</scope>
    <source>
        <strain evidence="1">BPL698</strain>
    </source>
</reference>
<sequence>MPVPWEALIPFGLVTAMFGAAGTLFNVSKRAQNQGKASFFFSTPYPFRLPRVTSQPPRYHIDSWEEMLMDRDQRLTGHARKQTSNPVAPEGFGTSSVWYTERAR</sequence>
<proteinExistence type="predicted"/>
<accession>A0ACC0UQ80</accession>
<name>A0ACC0UQ80_9AGAM</name>
<gene>
    <name evidence="1" type="ORF">F5148DRAFT_972028</name>
</gene>
<evidence type="ECO:0000313" key="1">
    <source>
        <dbReference type="EMBL" id="KAI9513239.1"/>
    </source>
</evidence>
<evidence type="ECO:0000313" key="2">
    <source>
        <dbReference type="Proteomes" id="UP001207468"/>
    </source>
</evidence>
<protein>
    <submittedName>
        <fullName evidence="1">Small secreted protein</fullName>
    </submittedName>
</protein>
<comment type="caution">
    <text evidence="1">The sequence shown here is derived from an EMBL/GenBank/DDBJ whole genome shotgun (WGS) entry which is preliminary data.</text>
</comment>
<keyword evidence="2" id="KW-1185">Reference proteome</keyword>
<dbReference type="Proteomes" id="UP001207468">
    <property type="component" value="Unassembled WGS sequence"/>
</dbReference>
<dbReference type="EMBL" id="JAGFNK010000002">
    <property type="protein sequence ID" value="KAI9513239.1"/>
    <property type="molecule type" value="Genomic_DNA"/>
</dbReference>
<organism evidence="1 2">
    <name type="scientific">Russula earlei</name>
    <dbReference type="NCBI Taxonomy" id="71964"/>
    <lineage>
        <taxon>Eukaryota</taxon>
        <taxon>Fungi</taxon>
        <taxon>Dikarya</taxon>
        <taxon>Basidiomycota</taxon>
        <taxon>Agaricomycotina</taxon>
        <taxon>Agaricomycetes</taxon>
        <taxon>Russulales</taxon>
        <taxon>Russulaceae</taxon>
        <taxon>Russula</taxon>
    </lineage>
</organism>